<sequence>MSNKVGISLIWDGKESGQRVLITPRKLTRGDSFGSVEYKDNLIVEGDNLHVMVSLLPKYKGKVQLIYIDPPYNTGNKDFRYKDDWNDEGPGEWVGEDDGGRHTKWIKFMYPRLKMLRRFLTQDGVIFVSIDDREIYRLGLLMDEVFGPQNKIGIMVYHSKKGGGSGESNIVTEHEYILCYARKIDKCNFKKREMEEYELNLSDEKGPYRRGRELNKWGAGSRREDRKTMWFPIPGPDGVDVWPIRNDGTEGRWRWKKDNLLKAVNNGDVEFVKRDNSTYVAYEKIRTNDKRYIPYRSILTEFGTNADGTKALKEIMGSKVFDTPKPVELIKYLIQIAGIDDGIVMDVFAGSGTTGQATLQLNSEDGGNRRFILVENGNGKDNFCLTLTAERIKRVITGEWAKGKVSPIPGGFTFKRITSKVDAEAILQMQREEIIELILDTDDLEGVKELPTNKYLFGKARNGRGIALVWNGKNSGMTSKDLDFIYEEAYKSECQGTVRIYAKSTTVAPDGISFEFQKIPDKILQRLKY</sequence>
<dbReference type="Gene3D" id="3.40.50.150">
    <property type="entry name" value="Vaccinia Virus protein VP39"/>
    <property type="match status" value="1"/>
</dbReference>
<evidence type="ECO:0000259" key="6">
    <source>
        <dbReference type="Pfam" id="PF01555"/>
    </source>
</evidence>
<dbReference type="GO" id="GO:0008170">
    <property type="term" value="F:N-methyltransferase activity"/>
    <property type="evidence" value="ECO:0007669"/>
    <property type="project" value="InterPro"/>
</dbReference>
<comment type="similarity">
    <text evidence="1">Belongs to the N(4)/N(6)-methyltransferase family.</text>
</comment>
<dbReference type="InterPro" id="IPR002941">
    <property type="entry name" value="DNA_methylase_N4/N6"/>
</dbReference>
<dbReference type="PROSITE" id="PS00092">
    <property type="entry name" value="N6_MTASE"/>
    <property type="match status" value="1"/>
</dbReference>
<evidence type="ECO:0000256" key="5">
    <source>
        <dbReference type="ARBA" id="ARBA00022747"/>
    </source>
</evidence>
<dbReference type="Pfam" id="PF01555">
    <property type="entry name" value="N6_N4_Mtase"/>
    <property type="match status" value="1"/>
</dbReference>
<dbReference type="AlphaFoldDB" id="A0A4V2SWJ2"/>
<dbReference type="InterPro" id="IPR002295">
    <property type="entry name" value="N4/N6-MTase_EcoPI_Mod-like"/>
</dbReference>
<evidence type="ECO:0000313" key="7">
    <source>
        <dbReference type="EMBL" id="TCP62536.1"/>
    </source>
</evidence>
<organism evidence="7 8">
    <name type="scientific">Heliophilum fasciatum</name>
    <dbReference type="NCBI Taxonomy" id="35700"/>
    <lineage>
        <taxon>Bacteria</taxon>
        <taxon>Bacillati</taxon>
        <taxon>Bacillota</taxon>
        <taxon>Clostridia</taxon>
        <taxon>Eubacteriales</taxon>
        <taxon>Heliobacteriaceae</taxon>
        <taxon>Heliophilum</taxon>
    </lineage>
</organism>
<evidence type="ECO:0000256" key="4">
    <source>
        <dbReference type="ARBA" id="ARBA00022691"/>
    </source>
</evidence>
<protein>
    <submittedName>
        <fullName evidence="7">Adenine specific DNA methylase Mod</fullName>
    </submittedName>
</protein>
<dbReference type="SUPFAM" id="SSF53335">
    <property type="entry name" value="S-adenosyl-L-methionine-dependent methyltransferases"/>
    <property type="match status" value="1"/>
</dbReference>
<evidence type="ECO:0000256" key="3">
    <source>
        <dbReference type="ARBA" id="ARBA00022679"/>
    </source>
</evidence>
<accession>A0A4V2SWJ2</accession>
<evidence type="ECO:0000256" key="1">
    <source>
        <dbReference type="ARBA" id="ARBA00006594"/>
    </source>
</evidence>
<comment type="caution">
    <text evidence="7">The sequence shown here is derived from an EMBL/GenBank/DDBJ whole genome shotgun (WGS) entry which is preliminary data.</text>
</comment>
<dbReference type="GO" id="GO:0009307">
    <property type="term" value="P:DNA restriction-modification system"/>
    <property type="evidence" value="ECO:0007669"/>
    <property type="project" value="UniProtKB-KW"/>
</dbReference>
<proteinExistence type="inferred from homology"/>
<dbReference type="PRINTS" id="PR00506">
    <property type="entry name" value="D21N6MTFRASE"/>
</dbReference>
<keyword evidence="2 7" id="KW-0489">Methyltransferase</keyword>
<dbReference type="GO" id="GO:0032259">
    <property type="term" value="P:methylation"/>
    <property type="evidence" value="ECO:0007669"/>
    <property type="project" value="UniProtKB-KW"/>
</dbReference>
<feature type="domain" description="DNA methylase N-4/N-6" evidence="6">
    <location>
        <begin position="63"/>
        <end position="374"/>
    </location>
</feature>
<name>A0A4V2SWJ2_9FIRM</name>
<dbReference type="RefSeq" id="WP_131919839.1">
    <property type="nucleotide sequence ID" value="NZ_JAOQNU010000020.1"/>
</dbReference>
<keyword evidence="8" id="KW-1185">Reference proteome</keyword>
<evidence type="ECO:0000256" key="2">
    <source>
        <dbReference type="ARBA" id="ARBA00022603"/>
    </source>
</evidence>
<dbReference type="OrthoDB" id="9800801at2"/>
<reference evidence="7 8" key="1">
    <citation type="submission" date="2019-03" db="EMBL/GenBank/DDBJ databases">
        <title>Genomic Encyclopedia of Type Strains, Phase IV (KMG-IV): sequencing the most valuable type-strain genomes for metagenomic binning, comparative biology and taxonomic classification.</title>
        <authorList>
            <person name="Goeker M."/>
        </authorList>
    </citation>
    <scope>NUCLEOTIDE SEQUENCE [LARGE SCALE GENOMIC DNA]</scope>
    <source>
        <strain evidence="7 8">DSM 11170</strain>
    </source>
</reference>
<dbReference type="Proteomes" id="UP000294813">
    <property type="component" value="Unassembled WGS sequence"/>
</dbReference>
<dbReference type="GO" id="GO:0003677">
    <property type="term" value="F:DNA binding"/>
    <property type="evidence" value="ECO:0007669"/>
    <property type="project" value="InterPro"/>
</dbReference>
<dbReference type="EMBL" id="SLXT01000021">
    <property type="protein sequence ID" value="TCP62536.1"/>
    <property type="molecule type" value="Genomic_DNA"/>
</dbReference>
<dbReference type="InterPro" id="IPR002052">
    <property type="entry name" value="DNA_methylase_N6_adenine_CS"/>
</dbReference>
<evidence type="ECO:0000313" key="8">
    <source>
        <dbReference type="Proteomes" id="UP000294813"/>
    </source>
</evidence>
<keyword evidence="3" id="KW-0808">Transferase</keyword>
<keyword evidence="4" id="KW-0949">S-adenosyl-L-methionine</keyword>
<dbReference type="InterPro" id="IPR029063">
    <property type="entry name" value="SAM-dependent_MTases_sf"/>
</dbReference>
<gene>
    <name evidence="7" type="ORF">EDD73_12134</name>
</gene>
<keyword evidence="5" id="KW-0680">Restriction system</keyword>